<dbReference type="RefSeq" id="WP_265682475.1">
    <property type="nucleotide sequence ID" value="NZ_CP120863.1"/>
</dbReference>
<reference evidence="12 13" key="1">
    <citation type="submission" date="2023-03" db="EMBL/GenBank/DDBJ databases">
        <title>Roseibium porphyridii sp. nov. and Roseibium rhodosorbium sp. nov. isolated from marine algae, Porphyridium cruentum and Rhodosorus marinus, respectively.</title>
        <authorList>
            <person name="Lee M.W."/>
            <person name="Choi B.J."/>
            <person name="Lee J.K."/>
            <person name="Choi D.G."/>
            <person name="Baek J.H."/>
            <person name="Bayburt H."/>
            <person name="Kim J.M."/>
            <person name="Han D.M."/>
            <person name="Kim K.H."/>
            <person name="Jeon C.O."/>
        </authorList>
    </citation>
    <scope>NUCLEOTIDE SEQUENCE [LARGE SCALE GENOMIC DNA]</scope>
    <source>
        <strain evidence="12 13">KMA01</strain>
    </source>
</reference>
<dbReference type="SUPFAM" id="SSF52540">
    <property type="entry name" value="P-loop containing nucleoside triphosphate hydrolases"/>
    <property type="match status" value="1"/>
</dbReference>
<evidence type="ECO:0000259" key="10">
    <source>
        <dbReference type="Pfam" id="PF01656"/>
    </source>
</evidence>
<protein>
    <recommendedName>
        <fullName evidence="9">Hydrogenobyrinate a,c-diamide synthase</fullName>
        <ecNumber evidence="9">6.3.5.9</ecNumber>
    </recommendedName>
    <alternativeName>
        <fullName evidence="9">Hydrogenobyrinic acid a,c-diamide synthase</fullName>
    </alternativeName>
</protein>
<dbReference type="NCBIfam" id="TIGR00379">
    <property type="entry name" value="cobB"/>
    <property type="match status" value="1"/>
</dbReference>
<comment type="catalytic activity">
    <reaction evidence="9">
        <text>hydrogenobyrinate + 2 L-glutamine + 2 ATP + 2 H2O = hydrogenobyrinate a,c-diamide + 2 L-glutamate + 2 ADP + 2 phosphate + 2 H(+)</text>
        <dbReference type="Rhea" id="RHEA:12544"/>
        <dbReference type="ChEBI" id="CHEBI:15377"/>
        <dbReference type="ChEBI" id="CHEBI:15378"/>
        <dbReference type="ChEBI" id="CHEBI:29985"/>
        <dbReference type="ChEBI" id="CHEBI:30616"/>
        <dbReference type="ChEBI" id="CHEBI:43474"/>
        <dbReference type="ChEBI" id="CHEBI:58359"/>
        <dbReference type="ChEBI" id="CHEBI:77873"/>
        <dbReference type="ChEBI" id="CHEBI:77874"/>
        <dbReference type="ChEBI" id="CHEBI:456216"/>
        <dbReference type="EC" id="6.3.5.9"/>
    </reaction>
</comment>
<dbReference type="Proteomes" id="UP001209803">
    <property type="component" value="Chromosome"/>
</dbReference>
<feature type="active site" description="Nucleophile" evidence="9">
    <location>
        <position position="334"/>
    </location>
</feature>
<dbReference type="Gene3D" id="3.40.50.300">
    <property type="entry name" value="P-loop containing nucleotide triphosphate hydrolases"/>
    <property type="match status" value="1"/>
</dbReference>
<evidence type="ECO:0000256" key="3">
    <source>
        <dbReference type="ARBA" id="ARBA00022573"/>
    </source>
</evidence>
<comment type="similarity">
    <text evidence="9">Belongs to the CobB/CbiA family.</text>
</comment>
<dbReference type="PANTHER" id="PTHR43873:SF1">
    <property type="entry name" value="COBYRINATE A,C-DIAMIDE SYNTHASE"/>
    <property type="match status" value="1"/>
</dbReference>
<dbReference type="PANTHER" id="PTHR43873">
    <property type="entry name" value="COBYRINATE A,C-DIAMIDE SYNTHASE"/>
    <property type="match status" value="1"/>
</dbReference>
<feature type="domain" description="CobQ/CobB/MinD/ParA nucleotide binding" evidence="10">
    <location>
        <begin position="13"/>
        <end position="196"/>
    </location>
</feature>
<proteinExistence type="inferred from homology"/>
<dbReference type="HAMAP" id="MF_00027">
    <property type="entry name" value="CobB_CbiA"/>
    <property type="match status" value="1"/>
</dbReference>
<evidence type="ECO:0000256" key="9">
    <source>
        <dbReference type="HAMAP-Rule" id="MF_00027"/>
    </source>
</evidence>
<feature type="site" description="Increases nucleophilicity of active site Cys" evidence="9">
    <location>
        <position position="434"/>
    </location>
</feature>
<dbReference type="PROSITE" id="PS51274">
    <property type="entry name" value="GATASE_COBBQ"/>
    <property type="match status" value="1"/>
</dbReference>
<dbReference type="InterPro" id="IPR002586">
    <property type="entry name" value="CobQ/CobB/MinD/ParA_Nub-bd_dom"/>
</dbReference>
<sequence length="439" mass="46638">MRVEAAPVTTKGLMIAAPTSGAGKTTLTLALLRAFKDASKVIVSAKSGPDYIDPRFHQAASGKPCVNLDAWAMTPDTLNSLALSQTDNAELMIVEAAMGLFDGAANGKGSAADLAVALGIPVVLVIDCAKQAQSVAALVHGFRTFRSDIDLAGVILNRVGSARHEKMLRDALAPLEVEVFGAIERSDALGLPARHLGLVQANEHPDLDAFLKGAAGVCRDRIDLDLLAHKAVQLSDAKRRSRDLPEPLGQRIAVAQDVAFAFAYPHLLKHWQESGAELSFFSPLADEAPDNSADAVYLPGGYPELHAGKLASATRFFAGMTEAANAERLIYGECGGYMTLGEGMIDAEGIRHRMLGLLPLETSFKARKRHLGYRKLRPLKGAPWTRPLTAHEFHYASIMSEGKAARLFAAEDAAGNQLGDLGQTIGTVSGSFAHVIACS</sequence>
<feature type="domain" description="CobB/CobQ-like glutamine amidotransferase" evidence="11">
    <location>
        <begin position="251"/>
        <end position="437"/>
    </location>
</feature>
<dbReference type="SUPFAM" id="SSF52317">
    <property type="entry name" value="Class I glutamine amidotransferase-like"/>
    <property type="match status" value="1"/>
</dbReference>
<evidence type="ECO:0000256" key="2">
    <source>
        <dbReference type="ARBA" id="ARBA00006205"/>
    </source>
</evidence>
<evidence type="ECO:0000256" key="5">
    <source>
        <dbReference type="ARBA" id="ARBA00022741"/>
    </source>
</evidence>
<evidence type="ECO:0000256" key="4">
    <source>
        <dbReference type="ARBA" id="ARBA00022598"/>
    </source>
</evidence>
<dbReference type="Pfam" id="PF01656">
    <property type="entry name" value="CbiA"/>
    <property type="match status" value="1"/>
</dbReference>
<dbReference type="CDD" id="cd05388">
    <property type="entry name" value="CobB_N"/>
    <property type="match status" value="1"/>
</dbReference>
<keyword evidence="8 9" id="KW-0315">Glutamine amidotransferase</keyword>
<keyword evidence="3 9" id="KW-0169">Cobalamin biosynthesis</keyword>
<gene>
    <name evidence="9" type="primary">cobB</name>
    <name evidence="12" type="ORF">K1718_25000</name>
</gene>
<dbReference type="InterPro" id="IPR027417">
    <property type="entry name" value="P-loop_NTPase"/>
</dbReference>
<evidence type="ECO:0000256" key="8">
    <source>
        <dbReference type="ARBA" id="ARBA00022962"/>
    </source>
</evidence>
<accession>A0ABY8FED4</accession>
<dbReference type="EC" id="6.3.5.9" evidence="9"/>
<evidence type="ECO:0000259" key="11">
    <source>
        <dbReference type="Pfam" id="PF07685"/>
    </source>
</evidence>
<organism evidence="12 13">
    <name type="scientific">Roseibium porphyridii</name>
    <dbReference type="NCBI Taxonomy" id="2866279"/>
    <lineage>
        <taxon>Bacteria</taxon>
        <taxon>Pseudomonadati</taxon>
        <taxon>Pseudomonadota</taxon>
        <taxon>Alphaproteobacteria</taxon>
        <taxon>Hyphomicrobiales</taxon>
        <taxon>Stappiaceae</taxon>
        <taxon>Roseibium</taxon>
    </lineage>
</organism>
<comment type="domain">
    <text evidence="9">Comprises of two domains. The C-terminal domain contains the binding site for glutamine and catalyzes the hydrolysis of this substrate to glutamate and ammonia. The N-terminal domain is anticipated to bind ATP and hydrogenobyrinate and catalyzes the ultimate synthesis of the diamide product. The ammonia produced via the glutaminase domain is probably translocated to the adjacent domain via a molecular tunnel, where it reacts with an activated intermediate.</text>
</comment>
<keyword evidence="7 9" id="KW-0460">Magnesium</keyword>
<dbReference type="InterPro" id="IPR011698">
    <property type="entry name" value="GATase_3"/>
</dbReference>
<comment type="pathway">
    <text evidence="9">Cofactor biosynthesis; adenosylcobalamin biosynthesis; cob(II)yrinate a,c-diamide from precorrin-2 (aerobic route): step 9/10.</text>
</comment>
<comment type="cofactor">
    <cofactor evidence="1 9">
        <name>Mg(2+)</name>
        <dbReference type="ChEBI" id="CHEBI:18420"/>
    </cofactor>
</comment>
<keyword evidence="13" id="KW-1185">Reference proteome</keyword>
<evidence type="ECO:0000256" key="7">
    <source>
        <dbReference type="ARBA" id="ARBA00022842"/>
    </source>
</evidence>
<keyword evidence="5 9" id="KW-0547">Nucleotide-binding</keyword>
<name>A0ABY8FED4_9HYPH</name>
<dbReference type="InterPro" id="IPR004484">
    <property type="entry name" value="CbiA/CobB_synth"/>
</dbReference>
<dbReference type="Gene3D" id="3.40.50.880">
    <property type="match status" value="1"/>
</dbReference>
<comment type="similarity">
    <text evidence="2">Belongs to the CobB/CobQ family. CobQ subfamily.</text>
</comment>
<keyword evidence="4 9" id="KW-0436">Ligase</keyword>
<evidence type="ECO:0000256" key="1">
    <source>
        <dbReference type="ARBA" id="ARBA00001946"/>
    </source>
</evidence>
<dbReference type="InterPro" id="IPR029062">
    <property type="entry name" value="Class_I_gatase-like"/>
</dbReference>
<evidence type="ECO:0000313" key="12">
    <source>
        <dbReference type="EMBL" id="WFE92567.1"/>
    </source>
</evidence>
<evidence type="ECO:0000256" key="6">
    <source>
        <dbReference type="ARBA" id="ARBA00022840"/>
    </source>
</evidence>
<keyword evidence="6 9" id="KW-0067">ATP-binding</keyword>
<dbReference type="NCBIfam" id="NF002204">
    <property type="entry name" value="PRK01077.1"/>
    <property type="match status" value="1"/>
</dbReference>
<comment type="function">
    <text evidence="9">Catalyzes the ATP-dependent amidation of the two carboxylate groups at positions a and c of hydrogenobyrinate, using either L-glutamine or ammonia as the nitrogen source.</text>
</comment>
<evidence type="ECO:0000313" key="13">
    <source>
        <dbReference type="Proteomes" id="UP001209803"/>
    </source>
</evidence>
<dbReference type="Pfam" id="PF07685">
    <property type="entry name" value="GATase_3"/>
    <property type="match status" value="1"/>
</dbReference>
<dbReference type="EMBL" id="CP120863">
    <property type="protein sequence ID" value="WFE92567.1"/>
    <property type="molecule type" value="Genomic_DNA"/>
</dbReference>
<comment type="miscellaneous">
    <text evidence="9">The a and c carboxylates of hydrogenobyrinate are activated for nucleophilic attack via formation of a phosphorylated intermediate by ATP. CobB catalyzes first the amidation of the c-carboxylate, and then that of the a-carboxylate.</text>
</comment>